<feature type="region of interest" description="Disordered" evidence="1">
    <location>
        <begin position="50"/>
        <end position="77"/>
    </location>
</feature>
<keyword evidence="3" id="KW-1185">Reference proteome</keyword>
<dbReference type="AlphaFoldDB" id="A0AAD3XNW7"/>
<name>A0AAD3XNW7_NEPGR</name>
<reference evidence="2" key="1">
    <citation type="submission" date="2023-05" db="EMBL/GenBank/DDBJ databases">
        <title>Nepenthes gracilis genome sequencing.</title>
        <authorList>
            <person name="Fukushima K."/>
        </authorList>
    </citation>
    <scope>NUCLEOTIDE SEQUENCE</scope>
    <source>
        <strain evidence="2">SING2019-196</strain>
    </source>
</reference>
<accession>A0AAD3XNW7</accession>
<evidence type="ECO:0000313" key="2">
    <source>
        <dbReference type="EMBL" id="GMH11176.1"/>
    </source>
</evidence>
<proteinExistence type="predicted"/>
<comment type="caution">
    <text evidence="2">The sequence shown here is derived from an EMBL/GenBank/DDBJ whole genome shotgun (WGS) entry which is preliminary data.</text>
</comment>
<dbReference type="PANTHER" id="PTHR34686">
    <property type="entry name" value="MATERNAL EFFECT EMBRYO ARREST PROTEIN"/>
    <property type="match status" value="1"/>
</dbReference>
<evidence type="ECO:0000313" key="3">
    <source>
        <dbReference type="Proteomes" id="UP001279734"/>
    </source>
</evidence>
<dbReference type="EMBL" id="BSYO01000010">
    <property type="protein sequence ID" value="GMH11176.1"/>
    <property type="molecule type" value="Genomic_DNA"/>
</dbReference>
<protein>
    <submittedName>
        <fullName evidence="2">Uncharacterized protein</fullName>
    </submittedName>
</protein>
<organism evidence="2 3">
    <name type="scientific">Nepenthes gracilis</name>
    <name type="common">Slender pitcher plant</name>
    <dbReference type="NCBI Taxonomy" id="150966"/>
    <lineage>
        <taxon>Eukaryota</taxon>
        <taxon>Viridiplantae</taxon>
        <taxon>Streptophyta</taxon>
        <taxon>Embryophyta</taxon>
        <taxon>Tracheophyta</taxon>
        <taxon>Spermatophyta</taxon>
        <taxon>Magnoliopsida</taxon>
        <taxon>eudicotyledons</taxon>
        <taxon>Gunneridae</taxon>
        <taxon>Pentapetalae</taxon>
        <taxon>Caryophyllales</taxon>
        <taxon>Nepenthaceae</taxon>
        <taxon>Nepenthes</taxon>
    </lineage>
</organism>
<dbReference type="PANTHER" id="PTHR34686:SF5">
    <property type="entry name" value="OS05G0451300 PROTEIN"/>
    <property type="match status" value="1"/>
</dbReference>
<evidence type="ECO:0000256" key="1">
    <source>
        <dbReference type="SAM" id="MobiDB-lite"/>
    </source>
</evidence>
<gene>
    <name evidence="2" type="ORF">Nepgr_013017</name>
</gene>
<dbReference type="Proteomes" id="UP001279734">
    <property type="component" value="Unassembled WGS sequence"/>
</dbReference>
<feature type="region of interest" description="Disordered" evidence="1">
    <location>
        <begin position="152"/>
        <end position="189"/>
    </location>
</feature>
<sequence>MSMCHLRVCMLSLSQGYRKTPPLQGEELRGEQGCIGLPPWRDEEAKIEDETREHFDGLAPKRHTKPQRSDYSSGYVDAADNTSAIPEYDEFQRLENDQQKLVYNAAGVPEEFVETDYYKDLNCMDKQHHSTGTGFIKMEDTSGTAYKIAPDDATNSHAGYKGNPATNDWIPASDDKVTLAPGKPNRSDN</sequence>